<gene>
    <name evidence="1" type="ORF">SORBI_3002G310100</name>
</gene>
<evidence type="ECO:0000313" key="2">
    <source>
        <dbReference type="Proteomes" id="UP000000768"/>
    </source>
</evidence>
<name>A0A1B6QEC2_SORBI</name>
<dbReference type="InParanoid" id="A0A1B6QEC2"/>
<dbReference type="Proteomes" id="UP000000768">
    <property type="component" value="Chromosome 2"/>
</dbReference>
<dbReference type="EMBL" id="CM000761">
    <property type="protein sequence ID" value="KXG36271.1"/>
    <property type="molecule type" value="Genomic_DNA"/>
</dbReference>
<reference evidence="1 2" key="1">
    <citation type="journal article" date="2009" name="Nature">
        <title>The Sorghum bicolor genome and the diversification of grasses.</title>
        <authorList>
            <person name="Paterson A.H."/>
            <person name="Bowers J.E."/>
            <person name="Bruggmann R."/>
            <person name="Dubchak I."/>
            <person name="Grimwood J."/>
            <person name="Gundlach H."/>
            <person name="Haberer G."/>
            <person name="Hellsten U."/>
            <person name="Mitros T."/>
            <person name="Poliakov A."/>
            <person name="Schmutz J."/>
            <person name="Spannagl M."/>
            <person name="Tang H."/>
            <person name="Wang X."/>
            <person name="Wicker T."/>
            <person name="Bharti A.K."/>
            <person name="Chapman J."/>
            <person name="Feltus F.A."/>
            <person name="Gowik U."/>
            <person name="Grigoriev I.V."/>
            <person name="Lyons E."/>
            <person name="Maher C.A."/>
            <person name="Martis M."/>
            <person name="Narechania A."/>
            <person name="Otillar R.P."/>
            <person name="Penning B.W."/>
            <person name="Salamov A.A."/>
            <person name="Wang Y."/>
            <person name="Zhang L."/>
            <person name="Carpita N.C."/>
            <person name="Freeling M."/>
            <person name="Gingle A.R."/>
            <person name="Hash C.T."/>
            <person name="Keller B."/>
            <person name="Klein P."/>
            <person name="Kresovich S."/>
            <person name="McCann M.C."/>
            <person name="Ming R."/>
            <person name="Peterson D.G."/>
            <person name="Mehboob-ur-Rahman"/>
            <person name="Ware D."/>
            <person name="Westhoff P."/>
            <person name="Mayer K.F."/>
            <person name="Messing J."/>
            <person name="Rokhsar D.S."/>
        </authorList>
    </citation>
    <scope>NUCLEOTIDE SEQUENCE [LARGE SCALE GENOMIC DNA]</scope>
    <source>
        <strain evidence="2">cv. BTx623</strain>
    </source>
</reference>
<organism evidence="1 2">
    <name type="scientific">Sorghum bicolor</name>
    <name type="common">Sorghum</name>
    <name type="synonym">Sorghum vulgare</name>
    <dbReference type="NCBI Taxonomy" id="4558"/>
    <lineage>
        <taxon>Eukaryota</taxon>
        <taxon>Viridiplantae</taxon>
        <taxon>Streptophyta</taxon>
        <taxon>Embryophyta</taxon>
        <taxon>Tracheophyta</taxon>
        <taxon>Spermatophyta</taxon>
        <taxon>Magnoliopsida</taxon>
        <taxon>Liliopsida</taxon>
        <taxon>Poales</taxon>
        <taxon>Poaceae</taxon>
        <taxon>PACMAD clade</taxon>
        <taxon>Panicoideae</taxon>
        <taxon>Andropogonodae</taxon>
        <taxon>Andropogoneae</taxon>
        <taxon>Sorghinae</taxon>
        <taxon>Sorghum</taxon>
    </lineage>
</organism>
<proteinExistence type="predicted"/>
<evidence type="ECO:0000313" key="1">
    <source>
        <dbReference type="EMBL" id="KXG36271.1"/>
    </source>
</evidence>
<sequence length="38" mass="4362">MDHNSIDTAVVARMVQRILNWMKEFAPSTILEMDVGEI</sequence>
<dbReference type="Gramene" id="KXG36271">
    <property type="protein sequence ID" value="KXG36271"/>
    <property type="gene ID" value="SORBI_3002G310100"/>
</dbReference>
<reference evidence="2" key="2">
    <citation type="journal article" date="2018" name="Plant J.">
        <title>The Sorghum bicolor reference genome: improved assembly, gene annotations, a transcriptome atlas, and signatures of genome organization.</title>
        <authorList>
            <person name="McCormick R.F."/>
            <person name="Truong S.K."/>
            <person name="Sreedasyam A."/>
            <person name="Jenkins J."/>
            <person name="Shu S."/>
            <person name="Sims D."/>
            <person name="Kennedy M."/>
            <person name="Amirebrahimi M."/>
            <person name="Weers B.D."/>
            <person name="McKinley B."/>
            <person name="Mattison A."/>
            <person name="Morishige D.T."/>
            <person name="Grimwood J."/>
            <person name="Schmutz J."/>
            <person name="Mullet J.E."/>
        </authorList>
    </citation>
    <scope>NUCLEOTIDE SEQUENCE [LARGE SCALE GENOMIC DNA]</scope>
    <source>
        <strain evidence="2">cv. BTx623</strain>
    </source>
</reference>
<accession>A0A1B6QEC2</accession>
<protein>
    <submittedName>
        <fullName evidence="1">Uncharacterized protein</fullName>
    </submittedName>
</protein>
<dbReference type="AlphaFoldDB" id="A0A1B6QEC2"/>
<keyword evidence="2" id="KW-1185">Reference proteome</keyword>